<protein>
    <recommendedName>
        <fullName evidence="5">Peptidase A1 domain-containing protein</fullName>
    </recommendedName>
</protein>
<feature type="transmembrane region" description="Helical" evidence="3">
    <location>
        <begin position="497"/>
        <end position="521"/>
    </location>
</feature>
<feature type="region of interest" description="Disordered" evidence="2">
    <location>
        <begin position="453"/>
        <end position="485"/>
    </location>
</feature>
<dbReference type="AlphaFoldDB" id="A0AAV9XDN6"/>
<evidence type="ECO:0000259" key="5">
    <source>
        <dbReference type="PROSITE" id="PS51767"/>
    </source>
</evidence>
<feature type="compositionally biased region" description="Acidic residues" evidence="2">
    <location>
        <begin position="560"/>
        <end position="572"/>
    </location>
</feature>
<dbReference type="GO" id="GO:0004190">
    <property type="term" value="F:aspartic-type endopeptidase activity"/>
    <property type="evidence" value="ECO:0007669"/>
    <property type="project" value="InterPro"/>
</dbReference>
<evidence type="ECO:0000313" key="7">
    <source>
        <dbReference type="Proteomes" id="UP001365542"/>
    </source>
</evidence>
<dbReference type="InterPro" id="IPR021109">
    <property type="entry name" value="Peptidase_aspartic_dom_sf"/>
</dbReference>
<proteinExistence type="inferred from homology"/>
<feature type="domain" description="Peptidase A1" evidence="5">
    <location>
        <begin position="73"/>
        <end position="407"/>
    </location>
</feature>
<keyword evidence="3" id="KW-0472">Membrane</keyword>
<accession>A0AAV9XDN6</accession>
<keyword evidence="3" id="KW-0812">Transmembrane</keyword>
<feature type="signal peptide" evidence="4">
    <location>
        <begin position="1"/>
        <end position="25"/>
    </location>
</feature>
<keyword evidence="4" id="KW-0732">Signal</keyword>
<dbReference type="SUPFAM" id="SSF50630">
    <property type="entry name" value="Acid proteases"/>
    <property type="match status" value="1"/>
</dbReference>
<dbReference type="PRINTS" id="PR00792">
    <property type="entry name" value="PEPSIN"/>
</dbReference>
<evidence type="ECO:0000256" key="2">
    <source>
        <dbReference type="SAM" id="MobiDB-lite"/>
    </source>
</evidence>
<dbReference type="InterPro" id="IPR033121">
    <property type="entry name" value="PEPTIDASE_A1"/>
</dbReference>
<sequence>MMPNSINKFSLLALSSLLLARLTEGLVVPEVGRFNNLAKKDISGSVTRSSTVKRDGARGLVQPVWLSDDGLYYFTNVSFGTPPQPLTLALSLEGTTWAPTLPAGNTVKRFCSEAQNKVACSYAEISGFYTIPGSVTYSPQGDFQTLKVNTNEAITGMRALELVELGSINLANVAIAVAQSWNSPPQLSLSTVQDTKTSGPQLLSVIKQANIINTLTYSLSFANVDQTGTVDYKSGELAFGGIDESQFFGELGTFDATIGAPTGAVPVSDIYWIDNSGKNASLVSGDSSAGHLGLGQISFTPYLWLHDAMFQIVASLFSDVQQDKDSGLYTANCTDSTHVNSLQMSIDGIVITLPVDRLFFDKSSCTLAIRPISEYATKTAADYILGFPFLQSAYTVFDFTNSQTHVAPRHLEYSSIATAITPVGENGGKVSGSGAPVTASLSPVFTTISQPLEAGQVVPNPTQTPTPTESRPTAPPSASTPVQTQEFYTSSGADSNIAAIVGGAIGGVVLLAAVIVFYPLAKSYKKRRMWRKELERQRAMHFPRSGASSSNELGHIDTGGDGDGDAGDDDDEKDAEMLASAIEESKKMAIAGPLSKLEPVVLRRESVGIGVAVTEVDSNYSSPVERNSYSGKTFINFDENDETQNN</sequence>
<evidence type="ECO:0000313" key="6">
    <source>
        <dbReference type="EMBL" id="KAK6540219.1"/>
    </source>
</evidence>
<dbReference type="Pfam" id="PF00026">
    <property type="entry name" value="Asp"/>
    <property type="match status" value="1"/>
</dbReference>
<keyword evidence="7" id="KW-1185">Reference proteome</keyword>
<dbReference type="InterPro" id="IPR001461">
    <property type="entry name" value="Aspartic_peptidase_A1"/>
</dbReference>
<dbReference type="PANTHER" id="PTHR47966">
    <property type="entry name" value="BETA-SITE APP-CLEAVING ENZYME, ISOFORM A-RELATED"/>
    <property type="match status" value="1"/>
</dbReference>
<reference evidence="6 7" key="1">
    <citation type="submission" date="2019-10" db="EMBL/GenBank/DDBJ databases">
        <authorList>
            <person name="Palmer J.M."/>
        </authorList>
    </citation>
    <scope>NUCLEOTIDE SEQUENCE [LARGE SCALE GENOMIC DNA]</scope>
    <source>
        <strain evidence="6 7">TWF694</strain>
    </source>
</reference>
<evidence type="ECO:0000256" key="4">
    <source>
        <dbReference type="SAM" id="SignalP"/>
    </source>
</evidence>
<comment type="similarity">
    <text evidence="1">Belongs to the peptidase A1 family.</text>
</comment>
<dbReference type="EMBL" id="JAVHJO010000005">
    <property type="protein sequence ID" value="KAK6540219.1"/>
    <property type="molecule type" value="Genomic_DNA"/>
</dbReference>
<feature type="region of interest" description="Disordered" evidence="2">
    <location>
        <begin position="541"/>
        <end position="572"/>
    </location>
</feature>
<dbReference type="Gene3D" id="2.40.70.10">
    <property type="entry name" value="Acid Proteases"/>
    <property type="match status" value="2"/>
</dbReference>
<comment type="caution">
    <text evidence="6">The sequence shown here is derived from an EMBL/GenBank/DDBJ whole genome shotgun (WGS) entry which is preliminary data.</text>
</comment>
<dbReference type="Proteomes" id="UP001365542">
    <property type="component" value="Unassembled WGS sequence"/>
</dbReference>
<name>A0AAV9XDN6_9PEZI</name>
<feature type="chain" id="PRO_5043564310" description="Peptidase A1 domain-containing protein" evidence="4">
    <location>
        <begin position="26"/>
        <end position="646"/>
    </location>
</feature>
<evidence type="ECO:0000256" key="1">
    <source>
        <dbReference type="ARBA" id="ARBA00007447"/>
    </source>
</evidence>
<dbReference type="PROSITE" id="PS51767">
    <property type="entry name" value="PEPTIDASE_A1"/>
    <property type="match status" value="1"/>
</dbReference>
<feature type="compositionally biased region" description="Low complexity" evidence="2">
    <location>
        <begin position="456"/>
        <end position="481"/>
    </location>
</feature>
<evidence type="ECO:0000256" key="3">
    <source>
        <dbReference type="SAM" id="Phobius"/>
    </source>
</evidence>
<dbReference type="GO" id="GO:0006508">
    <property type="term" value="P:proteolysis"/>
    <property type="evidence" value="ECO:0007669"/>
    <property type="project" value="InterPro"/>
</dbReference>
<keyword evidence="3" id="KW-1133">Transmembrane helix</keyword>
<organism evidence="6 7">
    <name type="scientific">Orbilia ellipsospora</name>
    <dbReference type="NCBI Taxonomy" id="2528407"/>
    <lineage>
        <taxon>Eukaryota</taxon>
        <taxon>Fungi</taxon>
        <taxon>Dikarya</taxon>
        <taxon>Ascomycota</taxon>
        <taxon>Pezizomycotina</taxon>
        <taxon>Orbiliomycetes</taxon>
        <taxon>Orbiliales</taxon>
        <taxon>Orbiliaceae</taxon>
        <taxon>Orbilia</taxon>
    </lineage>
</organism>
<gene>
    <name evidence="6" type="ORF">TWF694_009035</name>
</gene>
<dbReference type="PANTHER" id="PTHR47966:SF51">
    <property type="entry name" value="BETA-SITE APP-CLEAVING ENZYME, ISOFORM A-RELATED"/>
    <property type="match status" value="1"/>
</dbReference>